<evidence type="ECO:0000256" key="3">
    <source>
        <dbReference type="ARBA" id="ARBA00023315"/>
    </source>
</evidence>
<keyword evidence="2 4" id="KW-0808">Transferase</keyword>
<sequence length="440" mass="47407">MAEVQNGYANHKLNFEVIRSPAVILHPAGEIPAGGPATYFLSNLDQNLVVMMKTIYCYPASGRRSTERAAEVLRTSLEKVLVYFYPFDGRFGVDEGGKLVVRMNGGGVPFVEAAAECEMEELGDVSLPEPARLGGLIYCPPAESIFETPLLTIQVTRFKCGGFALGMAMSHSLADGLSTVEFLHSWAEIARGLPLSLPPFLDRSILKSRRPPAVEFPHPEFSDLAGSLSTSDSFSSIPLIHKSFTFDADKLSRLKLLATANGESPPPTSFAALTGLVWHARTKALKTPSSDPTKLLFAVDGRNRLNPPLPTGFFGNGIVFACCICPAGELVDKPLSHAVRIIQSAAREVTDRSIRSAVDYFELTRARPSLAGTLVLTAWTRLGFGATDFGWGSAAQTGPAELPTREVALLLPENNGGKGTVMVLGLPASAMNEFEEMMKF</sequence>
<dbReference type="Proteomes" id="UP000233837">
    <property type="component" value="Unassembled WGS sequence"/>
</dbReference>
<protein>
    <submittedName>
        <fullName evidence="4">Omega-hydroxypalmitate O-feruloyl transferase</fullName>
    </submittedName>
</protein>
<proteinExistence type="inferred from homology"/>
<dbReference type="STRING" id="906689.A0A2I0VUE6"/>
<evidence type="ECO:0000256" key="2">
    <source>
        <dbReference type="ARBA" id="ARBA00022679"/>
    </source>
</evidence>
<name>A0A2I0VUE6_9ASPA</name>
<dbReference type="GO" id="GO:0016747">
    <property type="term" value="F:acyltransferase activity, transferring groups other than amino-acyl groups"/>
    <property type="evidence" value="ECO:0007669"/>
    <property type="project" value="TreeGrafter"/>
</dbReference>
<gene>
    <name evidence="4" type="primary">HHT1</name>
    <name evidence="4" type="ORF">MA16_Dca018754</name>
</gene>
<dbReference type="EMBL" id="KZ503229">
    <property type="protein sequence ID" value="PKU67014.1"/>
    <property type="molecule type" value="Genomic_DNA"/>
</dbReference>
<dbReference type="InterPro" id="IPR023213">
    <property type="entry name" value="CAT-like_dom_sf"/>
</dbReference>
<comment type="similarity">
    <text evidence="1">Belongs to the plant acyltransferase family.</text>
</comment>
<evidence type="ECO:0000313" key="4">
    <source>
        <dbReference type="EMBL" id="PKU67014.1"/>
    </source>
</evidence>
<accession>A0A2I0VUE6</accession>
<dbReference type="Gene3D" id="3.30.559.10">
    <property type="entry name" value="Chloramphenicol acetyltransferase-like domain"/>
    <property type="match status" value="2"/>
</dbReference>
<reference evidence="4 5" key="2">
    <citation type="journal article" date="2017" name="Nature">
        <title>The Apostasia genome and the evolution of orchids.</title>
        <authorList>
            <person name="Zhang G.Q."/>
            <person name="Liu K.W."/>
            <person name="Li Z."/>
            <person name="Lohaus R."/>
            <person name="Hsiao Y.Y."/>
            <person name="Niu S.C."/>
            <person name="Wang J.Y."/>
            <person name="Lin Y.C."/>
            <person name="Xu Q."/>
            <person name="Chen L.J."/>
            <person name="Yoshida K."/>
            <person name="Fujiwara S."/>
            <person name="Wang Z.W."/>
            <person name="Zhang Y.Q."/>
            <person name="Mitsuda N."/>
            <person name="Wang M."/>
            <person name="Liu G.H."/>
            <person name="Pecoraro L."/>
            <person name="Huang H.X."/>
            <person name="Xiao X.J."/>
            <person name="Lin M."/>
            <person name="Wu X.Y."/>
            <person name="Wu W.L."/>
            <person name="Chen Y.Y."/>
            <person name="Chang S.B."/>
            <person name="Sakamoto S."/>
            <person name="Ohme-Takagi M."/>
            <person name="Yagi M."/>
            <person name="Zeng S.J."/>
            <person name="Shen C.Y."/>
            <person name="Yeh C.M."/>
            <person name="Luo Y.B."/>
            <person name="Tsai W.C."/>
            <person name="Van de Peer Y."/>
            <person name="Liu Z.J."/>
        </authorList>
    </citation>
    <scope>NUCLEOTIDE SEQUENCE [LARGE SCALE GENOMIC DNA]</scope>
    <source>
        <tissue evidence="4">The whole plant</tissue>
    </source>
</reference>
<dbReference type="PANTHER" id="PTHR31642:SF318">
    <property type="entry name" value="OMEGA-HYDROXYPALMITATE O-FERULOYL TRANSFERASE"/>
    <property type="match status" value="1"/>
</dbReference>
<organism evidence="4 5">
    <name type="scientific">Dendrobium catenatum</name>
    <dbReference type="NCBI Taxonomy" id="906689"/>
    <lineage>
        <taxon>Eukaryota</taxon>
        <taxon>Viridiplantae</taxon>
        <taxon>Streptophyta</taxon>
        <taxon>Embryophyta</taxon>
        <taxon>Tracheophyta</taxon>
        <taxon>Spermatophyta</taxon>
        <taxon>Magnoliopsida</taxon>
        <taxon>Liliopsida</taxon>
        <taxon>Asparagales</taxon>
        <taxon>Orchidaceae</taxon>
        <taxon>Epidendroideae</taxon>
        <taxon>Malaxideae</taxon>
        <taxon>Dendrobiinae</taxon>
        <taxon>Dendrobium</taxon>
    </lineage>
</organism>
<keyword evidence="3" id="KW-0012">Acyltransferase</keyword>
<evidence type="ECO:0000256" key="1">
    <source>
        <dbReference type="ARBA" id="ARBA00009861"/>
    </source>
</evidence>
<dbReference type="PANTHER" id="PTHR31642">
    <property type="entry name" value="TRICHOTHECENE 3-O-ACETYLTRANSFERASE"/>
    <property type="match status" value="1"/>
</dbReference>
<dbReference type="InterPro" id="IPR050317">
    <property type="entry name" value="Plant_Fungal_Acyltransferase"/>
</dbReference>
<dbReference type="AlphaFoldDB" id="A0A2I0VUE6"/>
<dbReference type="OrthoDB" id="671439at2759"/>
<keyword evidence="5" id="KW-1185">Reference proteome</keyword>
<dbReference type="Pfam" id="PF02458">
    <property type="entry name" value="Transferase"/>
    <property type="match status" value="1"/>
</dbReference>
<evidence type="ECO:0000313" key="5">
    <source>
        <dbReference type="Proteomes" id="UP000233837"/>
    </source>
</evidence>
<reference evidence="4 5" key="1">
    <citation type="journal article" date="2016" name="Sci. Rep.">
        <title>The Dendrobium catenatum Lindl. genome sequence provides insights into polysaccharide synthase, floral development and adaptive evolution.</title>
        <authorList>
            <person name="Zhang G.Q."/>
            <person name="Xu Q."/>
            <person name="Bian C."/>
            <person name="Tsai W.C."/>
            <person name="Yeh C.M."/>
            <person name="Liu K.W."/>
            <person name="Yoshida K."/>
            <person name="Zhang L.S."/>
            <person name="Chang S.B."/>
            <person name="Chen F."/>
            <person name="Shi Y."/>
            <person name="Su Y.Y."/>
            <person name="Zhang Y.Q."/>
            <person name="Chen L.J."/>
            <person name="Yin Y."/>
            <person name="Lin M."/>
            <person name="Huang H."/>
            <person name="Deng H."/>
            <person name="Wang Z.W."/>
            <person name="Zhu S.L."/>
            <person name="Zhao X."/>
            <person name="Deng C."/>
            <person name="Niu S.C."/>
            <person name="Huang J."/>
            <person name="Wang M."/>
            <person name="Liu G.H."/>
            <person name="Yang H.J."/>
            <person name="Xiao X.J."/>
            <person name="Hsiao Y.Y."/>
            <person name="Wu W.L."/>
            <person name="Chen Y.Y."/>
            <person name="Mitsuda N."/>
            <person name="Ohme-Takagi M."/>
            <person name="Luo Y.B."/>
            <person name="Van de Peer Y."/>
            <person name="Liu Z.J."/>
        </authorList>
    </citation>
    <scope>NUCLEOTIDE SEQUENCE [LARGE SCALE GENOMIC DNA]</scope>
    <source>
        <tissue evidence="4">The whole plant</tissue>
    </source>
</reference>